<proteinExistence type="predicted"/>
<reference evidence="1 2" key="1">
    <citation type="submission" date="2014-09" db="EMBL/GenBank/DDBJ databases">
        <title>Genome sequences of Lysobacter dokdonensis DS-58.</title>
        <authorList>
            <person name="Kim J.F."/>
            <person name="Kwak M.-J."/>
        </authorList>
    </citation>
    <scope>NUCLEOTIDE SEQUENCE [LARGE SCALE GENOMIC DNA]</scope>
    <source>
        <strain evidence="1 2">DS-58</strain>
    </source>
</reference>
<dbReference type="GO" id="GO:0016788">
    <property type="term" value="F:hydrolase activity, acting on ester bonds"/>
    <property type="evidence" value="ECO:0007669"/>
    <property type="project" value="UniProtKB-ARBA"/>
</dbReference>
<dbReference type="SUPFAM" id="SSF52266">
    <property type="entry name" value="SGNH hydrolase"/>
    <property type="match status" value="1"/>
</dbReference>
<dbReference type="InterPro" id="IPR036514">
    <property type="entry name" value="SGNH_hydro_sf"/>
</dbReference>
<gene>
    <name evidence="1" type="ORF">LF41_2427</name>
</gene>
<keyword evidence="1" id="KW-0378">Hydrolase</keyword>
<organism evidence="1 2">
    <name type="scientific">Lysobacter dokdonensis DS-58</name>
    <dbReference type="NCBI Taxonomy" id="1300345"/>
    <lineage>
        <taxon>Bacteria</taxon>
        <taxon>Pseudomonadati</taxon>
        <taxon>Pseudomonadota</taxon>
        <taxon>Gammaproteobacteria</taxon>
        <taxon>Lysobacterales</taxon>
        <taxon>Lysobacteraceae</taxon>
        <taxon>Noviluteimonas</taxon>
    </lineage>
</organism>
<comment type="caution">
    <text evidence="1">The sequence shown here is derived from an EMBL/GenBank/DDBJ whole genome shotgun (WGS) entry which is preliminary data.</text>
</comment>
<dbReference type="EMBL" id="JRKJ01000005">
    <property type="protein sequence ID" value="KGQ19920.1"/>
    <property type="molecule type" value="Genomic_DNA"/>
</dbReference>
<dbReference type="PATRIC" id="fig|1300345.3.peg.996"/>
<name>A0A0A2WNP9_9GAMM</name>
<accession>A0A0A2WNP9</accession>
<evidence type="ECO:0000313" key="2">
    <source>
        <dbReference type="Proteomes" id="UP000030518"/>
    </source>
</evidence>
<keyword evidence="2" id="KW-1185">Reference proteome</keyword>
<dbReference type="Proteomes" id="UP000030518">
    <property type="component" value="Unassembled WGS sequence"/>
</dbReference>
<dbReference type="AlphaFoldDB" id="A0A0A2WNP9"/>
<dbReference type="eggNOG" id="COG2755">
    <property type="taxonomic scope" value="Bacteria"/>
</dbReference>
<dbReference type="Gene3D" id="3.40.50.1110">
    <property type="entry name" value="SGNH hydrolase"/>
    <property type="match status" value="1"/>
</dbReference>
<protein>
    <submittedName>
        <fullName evidence="1">GDSL-like Lipase/Acylhydrolase</fullName>
    </submittedName>
</protein>
<dbReference type="STRING" id="1300345.LF41_2427"/>
<evidence type="ECO:0000313" key="1">
    <source>
        <dbReference type="EMBL" id="KGQ19920.1"/>
    </source>
</evidence>
<dbReference type="Gene3D" id="2.60.120.260">
    <property type="entry name" value="Galactose-binding domain-like"/>
    <property type="match status" value="1"/>
</dbReference>
<sequence>MGFGTGWWRKSGTPGFGGALPLSSLSAAKYAIQQGAADVNILVIGDSTGNDTTEWVYLFAQWLEAEYPSHAVSYRLWNDGGNVYDAAVAIGTGTGSRTIRIWNASVAGVRPAYFTGSKFAPAISSLTTPDLVIWSHGKNNISQAGFPLIRGDFLAAMEMVRQAHPTSAHAVISQNPNRDDDDYLTWIDPTLREICADRGDTTLINVYGAFAGKASSLYLDNLHPSDTGSALWASVVQGYWRQAAASPFTSLAAWLNTQATNLITNGDFSTWTGAVPTGWTVTGSGTTTTKDTGEVDGASPYSARVNCTAASSILRFSAGAPLLASLVGKTVTLAVRQKIPVAQASTVGRIAVAYTGGAMTSSASTYGQGAWRWLVLSGVAIPAGSAFLRCELYGDSAASAGSTVYYDRAILVEGDIPRDML</sequence>